<dbReference type="InterPro" id="IPR005490">
    <property type="entry name" value="LD_TPept_cat_dom"/>
</dbReference>
<dbReference type="CDD" id="cd16913">
    <property type="entry name" value="YkuD_like"/>
    <property type="match status" value="1"/>
</dbReference>
<evidence type="ECO:0000313" key="11">
    <source>
        <dbReference type="Proteomes" id="UP000051643"/>
    </source>
</evidence>
<evidence type="ECO:0000256" key="8">
    <source>
        <dbReference type="SAM" id="SignalP"/>
    </source>
</evidence>
<dbReference type="AlphaFoldDB" id="A0A0Q9ZJB5"/>
<organism evidence="10 11">
    <name type="scientific">Salegentibacter mishustinae</name>
    <dbReference type="NCBI Taxonomy" id="270918"/>
    <lineage>
        <taxon>Bacteria</taxon>
        <taxon>Pseudomonadati</taxon>
        <taxon>Bacteroidota</taxon>
        <taxon>Flavobacteriia</taxon>
        <taxon>Flavobacteriales</taxon>
        <taxon>Flavobacteriaceae</taxon>
        <taxon>Salegentibacter</taxon>
    </lineage>
</organism>
<dbReference type="RefSeq" id="WP_057481403.1">
    <property type="nucleotide sequence ID" value="NZ_BMWR01000003.1"/>
</dbReference>
<keyword evidence="6 7" id="KW-0961">Cell wall biogenesis/degradation</keyword>
<dbReference type="EMBL" id="LKTP01000012">
    <property type="protein sequence ID" value="KRG28929.1"/>
    <property type="molecule type" value="Genomic_DNA"/>
</dbReference>
<comment type="similarity">
    <text evidence="2">Belongs to the YkuD family.</text>
</comment>
<dbReference type="GO" id="GO:0005576">
    <property type="term" value="C:extracellular region"/>
    <property type="evidence" value="ECO:0007669"/>
    <property type="project" value="TreeGrafter"/>
</dbReference>
<evidence type="ECO:0000313" key="10">
    <source>
        <dbReference type="EMBL" id="KRG28929.1"/>
    </source>
</evidence>
<keyword evidence="3" id="KW-0808">Transferase</keyword>
<keyword evidence="11" id="KW-1185">Reference proteome</keyword>
<name>A0A0Q9ZJB5_9FLAO</name>
<reference evidence="10" key="1">
    <citation type="submission" date="2015-10" db="EMBL/GenBank/DDBJ databases">
        <title>Draft genome sequence of Salegentibacter mishustinae KCTC 12263.</title>
        <authorList>
            <person name="Lin W."/>
            <person name="Zheng Q."/>
        </authorList>
    </citation>
    <scope>NUCLEOTIDE SEQUENCE [LARGE SCALE GENOMIC DNA]</scope>
    <source>
        <strain evidence="10">KCTC 12263</strain>
    </source>
</reference>
<dbReference type="UniPathway" id="UPA00219"/>
<evidence type="ECO:0000259" key="9">
    <source>
        <dbReference type="PROSITE" id="PS52029"/>
    </source>
</evidence>
<dbReference type="Pfam" id="PF03734">
    <property type="entry name" value="YkuD"/>
    <property type="match status" value="1"/>
</dbReference>
<dbReference type="GO" id="GO:0071555">
    <property type="term" value="P:cell wall organization"/>
    <property type="evidence" value="ECO:0007669"/>
    <property type="project" value="UniProtKB-UniRule"/>
</dbReference>
<dbReference type="OrthoDB" id="463216at2"/>
<feature type="active site" description="Nucleophile" evidence="7">
    <location>
        <position position="213"/>
    </location>
</feature>
<keyword evidence="4 7" id="KW-0133">Cell shape</keyword>
<evidence type="ECO:0000256" key="7">
    <source>
        <dbReference type="PROSITE-ProRule" id="PRU01373"/>
    </source>
</evidence>
<feature type="signal peptide" evidence="8">
    <location>
        <begin position="1"/>
        <end position="24"/>
    </location>
</feature>
<evidence type="ECO:0000256" key="3">
    <source>
        <dbReference type="ARBA" id="ARBA00022679"/>
    </source>
</evidence>
<keyword evidence="8" id="KW-0732">Signal</keyword>
<dbReference type="STRING" id="270918.APR42_03085"/>
<feature type="active site" description="Proton donor/acceptor" evidence="7">
    <location>
        <position position="200"/>
    </location>
</feature>
<dbReference type="PROSITE" id="PS51257">
    <property type="entry name" value="PROKAR_LIPOPROTEIN"/>
    <property type="match status" value="1"/>
</dbReference>
<evidence type="ECO:0000256" key="2">
    <source>
        <dbReference type="ARBA" id="ARBA00005992"/>
    </source>
</evidence>
<sequence>MKQKYTKLSLLFIGLFIIIFSACKNDNTQEKQKEKEMPTTQLDTIAMEPPVFKTTYRLDSISSREHLDSLQNSFSEEERKLVYALNRIDAHRIKPGTQLIIPDSLVNDLNLYSPFPKSLDPLDSIGKTVVISQRIQAFALYENGNLLQWGPVSTGKQTTGTPSGLYYGNYKAKRKISTIDESWVMPYYFNFMNFEGIGTHEYTLPGYPASHGCVRMYREDAKFIYEWASMWELENDVIVQNGTPFMVIGEYDFNEVQPWLKLAEDNKFNELNPEEMDTIKVYAQRYKNDPLNFKFEDLNEKEIVL</sequence>
<dbReference type="InterPro" id="IPR050979">
    <property type="entry name" value="LD-transpeptidase"/>
</dbReference>
<feature type="chain" id="PRO_5006389551" description="L,D-TPase catalytic domain-containing protein" evidence="8">
    <location>
        <begin position="25"/>
        <end position="305"/>
    </location>
</feature>
<evidence type="ECO:0000256" key="4">
    <source>
        <dbReference type="ARBA" id="ARBA00022960"/>
    </source>
</evidence>
<dbReference type="GO" id="GO:0008360">
    <property type="term" value="P:regulation of cell shape"/>
    <property type="evidence" value="ECO:0007669"/>
    <property type="project" value="UniProtKB-UniRule"/>
</dbReference>
<comment type="caution">
    <text evidence="10">The sequence shown here is derived from an EMBL/GenBank/DDBJ whole genome shotgun (WGS) entry which is preliminary data.</text>
</comment>
<feature type="domain" description="L,D-TPase catalytic" evidence="9">
    <location>
        <begin position="127"/>
        <end position="248"/>
    </location>
</feature>
<evidence type="ECO:0000256" key="1">
    <source>
        <dbReference type="ARBA" id="ARBA00004752"/>
    </source>
</evidence>
<dbReference type="Proteomes" id="UP000051643">
    <property type="component" value="Unassembled WGS sequence"/>
</dbReference>
<dbReference type="GO" id="GO:0016740">
    <property type="term" value="F:transferase activity"/>
    <property type="evidence" value="ECO:0007669"/>
    <property type="project" value="UniProtKB-KW"/>
</dbReference>
<dbReference type="Gene3D" id="2.40.440.10">
    <property type="entry name" value="L,D-transpeptidase catalytic domain-like"/>
    <property type="match status" value="1"/>
</dbReference>
<proteinExistence type="inferred from homology"/>
<dbReference type="InterPro" id="IPR038063">
    <property type="entry name" value="Transpep_catalytic_dom"/>
</dbReference>
<protein>
    <recommendedName>
        <fullName evidence="9">L,D-TPase catalytic domain-containing protein</fullName>
    </recommendedName>
</protein>
<gene>
    <name evidence="10" type="ORF">APR42_03085</name>
</gene>
<dbReference type="GO" id="GO:0071972">
    <property type="term" value="F:peptidoglycan L,D-transpeptidase activity"/>
    <property type="evidence" value="ECO:0007669"/>
    <property type="project" value="TreeGrafter"/>
</dbReference>
<comment type="pathway">
    <text evidence="1 7">Cell wall biogenesis; peptidoglycan biosynthesis.</text>
</comment>
<evidence type="ECO:0000256" key="6">
    <source>
        <dbReference type="ARBA" id="ARBA00023316"/>
    </source>
</evidence>
<dbReference type="PANTHER" id="PTHR30582:SF2">
    <property type="entry name" value="L,D-TRANSPEPTIDASE YCIB-RELATED"/>
    <property type="match status" value="1"/>
</dbReference>
<evidence type="ECO:0000256" key="5">
    <source>
        <dbReference type="ARBA" id="ARBA00022984"/>
    </source>
</evidence>
<dbReference type="SUPFAM" id="SSF141523">
    <property type="entry name" value="L,D-transpeptidase catalytic domain-like"/>
    <property type="match status" value="1"/>
</dbReference>
<dbReference type="PROSITE" id="PS52029">
    <property type="entry name" value="LD_TPASE"/>
    <property type="match status" value="1"/>
</dbReference>
<keyword evidence="5 7" id="KW-0573">Peptidoglycan synthesis</keyword>
<accession>A0A0Q9ZJB5</accession>
<dbReference type="PANTHER" id="PTHR30582">
    <property type="entry name" value="L,D-TRANSPEPTIDASE"/>
    <property type="match status" value="1"/>
</dbReference>
<dbReference type="GO" id="GO:0018104">
    <property type="term" value="P:peptidoglycan-protein cross-linking"/>
    <property type="evidence" value="ECO:0007669"/>
    <property type="project" value="TreeGrafter"/>
</dbReference>